<comment type="caution">
    <text evidence="2">The sequence shown here is derived from an EMBL/GenBank/DDBJ whole genome shotgun (WGS) entry which is preliminary data.</text>
</comment>
<dbReference type="PANTHER" id="PTHR30157">
    <property type="entry name" value="FERRIC REDUCTASE, NADPH-DEPENDENT"/>
    <property type="match status" value="1"/>
</dbReference>
<accession>M0QS12</accession>
<dbReference type="Pfam" id="PF08021">
    <property type="entry name" value="FAD_binding_9"/>
    <property type="match status" value="1"/>
</dbReference>
<dbReference type="OrthoDB" id="3396083at2"/>
<dbReference type="InterPro" id="IPR017927">
    <property type="entry name" value="FAD-bd_FR_type"/>
</dbReference>
<evidence type="ECO:0000313" key="2">
    <source>
        <dbReference type="EMBL" id="GAC70642.1"/>
    </source>
</evidence>
<dbReference type="Gene3D" id="2.40.30.10">
    <property type="entry name" value="Translation factors"/>
    <property type="match status" value="1"/>
</dbReference>
<dbReference type="Proteomes" id="UP000011666">
    <property type="component" value="Unassembled WGS sequence"/>
</dbReference>
<dbReference type="eggNOG" id="COG2375">
    <property type="taxonomic scope" value="Bacteria"/>
</dbReference>
<dbReference type="STRING" id="1223545.GS4_38_00480"/>
<dbReference type="CDD" id="cd06193">
    <property type="entry name" value="siderophore_interacting"/>
    <property type="match status" value="1"/>
</dbReference>
<dbReference type="PANTHER" id="PTHR30157:SF0">
    <property type="entry name" value="NADPH-DEPENDENT FERRIC-CHELATE REDUCTASE"/>
    <property type="match status" value="1"/>
</dbReference>
<dbReference type="SUPFAM" id="SSF63380">
    <property type="entry name" value="Riboflavin synthase domain-like"/>
    <property type="match status" value="1"/>
</dbReference>
<name>M0QS12_9ACTN</name>
<dbReference type="PROSITE" id="PS51384">
    <property type="entry name" value="FAD_FR"/>
    <property type="match status" value="1"/>
</dbReference>
<dbReference type="Gene3D" id="3.40.50.80">
    <property type="entry name" value="Nucleotide-binding domain of ferredoxin-NADP reductase (FNR) module"/>
    <property type="match status" value="1"/>
</dbReference>
<organism evidence="2 3">
    <name type="scientific">Gordonia soli NBRC 108243</name>
    <dbReference type="NCBI Taxonomy" id="1223545"/>
    <lineage>
        <taxon>Bacteria</taxon>
        <taxon>Bacillati</taxon>
        <taxon>Actinomycetota</taxon>
        <taxon>Actinomycetes</taxon>
        <taxon>Mycobacteriales</taxon>
        <taxon>Gordoniaceae</taxon>
        <taxon>Gordonia</taxon>
    </lineage>
</organism>
<sequence>MTETSTKTPGRGWQGAVLKLFGADDFELTVTRSEVVTDHYLRIGFSGGGLLSAKPVHPTLWVRLWFESDGKLHQRGYTLVDADPATDTFDIEFAIHDGAAARWAQGAQVGDTINATVMGSKFEFPEPAPAGWLLAGDTASLPAINSLLDAISASSTPTVPVTIWFEYQHESDKTLPLRTRDGDTVHWVAREREGTALVDAVRSAAFDAGDHFGWVALDSKSTRAVASIFKGDYKIGRKSVKSQAYWVEGRSFG</sequence>
<dbReference type="InterPro" id="IPR039261">
    <property type="entry name" value="FNR_nucleotide-bd"/>
</dbReference>
<dbReference type="InterPro" id="IPR017938">
    <property type="entry name" value="Riboflavin_synthase-like_b-brl"/>
</dbReference>
<evidence type="ECO:0000259" key="1">
    <source>
        <dbReference type="PROSITE" id="PS51384"/>
    </source>
</evidence>
<gene>
    <name evidence="2" type="ORF">GS4_38_00480</name>
</gene>
<dbReference type="GO" id="GO:0016491">
    <property type="term" value="F:oxidoreductase activity"/>
    <property type="evidence" value="ECO:0007669"/>
    <property type="project" value="InterPro"/>
</dbReference>
<dbReference type="AlphaFoldDB" id="M0QS12"/>
<dbReference type="EMBL" id="BANX01000038">
    <property type="protein sequence ID" value="GAC70642.1"/>
    <property type="molecule type" value="Genomic_DNA"/>
</dbReference>
<feature type="domain" description="FAD-binding FR-type" evidence="1">
    <location>
        <begin position="23"/>
        <end position="127"/>
    </location>
</feature>
<reference evidence="2 3" key="1">
    <citation type="submission" date="2013-01" db="EMBL/GenBank/DDBJ databases">
        <title>Whole genome shotgun sequence of Gordonia soli NBRC 108243.</title>
        <authorList>
            <person name="Isaki-Nakamura S."/>
            <person name="Hosoyama A."/>
            <person name="Tsuchikane K."/>
            <person name="Ando Y."/>
            <person name="Baba S."/>
            <person name="Ohji S."/>
            <person name="Hamada M."/>
            <person name="Tamura T."/>
            <person name="Yamazoe A."/>
            <person name="Yamazaki S."/>
            <person name="Fujita N."/>
        </authorList>
    </citation>
    <scope>NUCLEOTIDE SEQUENCE [LARGE SCALE GENOMIC DNA]</scope>
    <source>
        <strain evidence="2 3">NBRC 108243</strain>
    </source>
</reference>
<proteinExistence type="predicted"/>
<evidence type="ECO:0000313" key="3">
    <source>
        <dbReference type="Proteomes" id="UP000011666"/>
    </source>
</evidence>
<dbReference type="InterPro" id="IPR039374">
    <property type="entry name" value="SIP_fam"/>
</dbReference>
<dbReference type="InterPro" id="IPR013113">
    <property type="entry name" value="SIP_FAD-bd"/>
</dbReference>
<keyword evidence="3" id="KW-1185">Reference proteome</keyword>
<dbReference type="InterPro" id="IPR007037">
    <property type="entry name" value="SIP_rossman_dom"/>
</dbReference>
<protein>
    <recommendedName>
        <fullName evidence="1">FAD-binding FR-type domain-containing protein</fullName>
    </recommendedName>
</protein>
<dbReference type="Pfam" id="PF04954">
    <property type="entry name" value="SIP"/>
    <property type="match status" value="1"/>
</dbReference>
<dbReference type="RefSeq" id="WP_007624847.1">
    <property type="nucleotide sequence ID" value="NZ_BANX01000038.1"/>
</dbReference>